<dbReference type="InterPro" id="IPR032879">
    <property type="entry name" value="FixG_C"/>
</dbReference>
<feature type="domain" description="4Fe-4S ferredoxin-type" evidence="8">
    <location>
        <begin position="253"/>
        <end position="284"/>
    </location>
</feature>
<dbReference type="Pfam" id="PF12801">
    <property type="entry name" value="Fer4_5"/>
    <property type="match status" value="1"/>
</dbReference>
<evidence type="ECO:0000256" key="2">
    <source>
        <dbReference type="ARBA" id="ARBA00022485"/>
    </source>
</evidence>
<evidence type="ECO:0000259" key="8">
    <source>
        <dbReference type="PROSITE" id="PS51379"/>
    </source>
</evidence>
<name>A0ABT1D9M7_9PROT</name>
<evidence type="ECO:0000313" key="10">
    <source>
        <dbReference type="Proteomes" id="UP001523392"/>
    </source>
</evidence>
<dbReference type="PANTHER" id="PTHR30176:SF3">
    <property type="entry name" value="FERREDOXIN-TYPE PROTEIN NAPH"/>
    <property type="match status" value="1"/>
</dbReference>
<evidence type="ECO:0000256" key="6">
    <source>
        <dbReference type="ARBA" id="ARBA00023014"/>
    </source>
</evidence>
<dbReference type="Proteomes" id="UP001523392">
    <property type="component" value="Unassembled WGS sequence"/>
</dbReference>
<keyword evidence="10" id="KW-1185">Reference proteome</keyword>
<evidence type="ECO:0000256" key="4">
    <source>
        <dbReference type="ARBA" id="ARBA00022982"/>
    </source>
</evidence>
<dbReference type="PROSITE" id="PS00198">
    <property type="entry name" value="4FE4S_FER_1"/>
    <property type="match status" value="1"/>
</dbReference>
<feature type="transmembrane region" description="Helical" evidence="7">
    <location>
        <begin position="195"/>
        <end position="214"/>
    </location>
</feature>
<accession>A0ABT1D9M7</accession>
<keyword evidence="7" id="KW-0812">Transmembrane</keyword>
<dbReference type="RefSeq" id="WP_252954532.1">
    <property type="nucleotide sequence ID" value="NZ_JAFIRR010000108.1"/>
</dbReference>
<evidence type="ECO:0000256" key="1">
    <source>
        <dbReference type="ARBA" id="ARBA00022448"/>
    </source>
</evidence>
<reference evidence="9 10" key="1">
    <citation type="submission" date="2021-12" db="EMBL/GenBank/DDBJ databases">
        <title>Siccirubricoccus leaddurans sp. nov., a high concentration Zn2+ tolerance bacterium.</title>
        <authorList>
            <person name="Cao Y."/>
        </authorList>
    </citation>
    <scope>NUCLEOTIDE SEQUENCE [LARGE SCALE GENOMIC DNA]</scope>
    <source>
        <strain evidence="9 10">KC 17139</strain>
    </source>
</reference>
<dbReference type="Pfam" id="PF11614">
    <property type="entry name" value="FixG_C"/>
    <property type="match status" value="1"/>
</dbReference>
<dbReference type="PANTHER" id="PTHR30176">
    <property type="entry name" value="FERREDOXIN-TYPE PROTEIN NAPH"/>
    <property type="match status" value="1"/>
</dbReference>
<dbReference type="EMBL" id="JAFIRR010000108">
    <property type="protein sequence ID" value="MCO6417899.1"/>
    <property type="molecule type" value="Genomic_DNA"/>
</dbReference>
<comment type="caution">
    <text evidence="9">The sequence shown here is derived from an EMBL/GenBank/DDBJ whole genome shotgun (WGS) entry which is preliminary data.</text>
</comment>
<keyword evidence="7" id="KW-0472">Membrane</keyword>
<protein>
    <submittedName>
        <fullName evidence="9">Cytochrome c oxidase accessory protein CcoG</fullName>
    </submittedName>
</protein>
<dbReference type="Gene3D" id="2.60.40.10">
    <property type="entry name" value="Immunoglobulins"/>
    <property type="match status" value="1"/>
</dbReference>
<dbReference type="Pfam" id="PF13746">
    <property type="entry name" value="Fer4_18"/>
    <property type="match status" value="1"/>
</dbReference>
<evidence type="ECO:0000256" key="7">
    <source>
        <dbReference type="SAM" id="Phobius"/>
    </source>
</evidence>
<dbReference type="InterPro" id="IPR014116">
    <property type="entry name" value="Cyt_c_oxidase_cbb3_FixG"/>
</dbReference>
<keyword evidence="2" id="KW-0004">4Fe-4S</keyword>
<keyword evidence="4" id="KW-0249">Electron transport</keyword>
<keyword evidence="5" id="KW-0408">Iron</keyword>
<evidence type="ECO:0000256" key="3">
    <source>
        <dbReference type="ARBA" id="ARBA00022723"/>
    </source>
</evidence>
<feature type="transmembrane region" description="Helical" evidence="7">
    <location>
        <begin position="354"/>
        <end position="373"/>
    </location>
</feature>
<dbReference type="NCBIfam" id="TIGR02745">
    <property type="entry name" value="ccoG_rdxA_fixG"/>
    <property type="match status" value="1"/>
</dbReference>
<proteinExistence type="predicted"/>
<sequence>MTSIPSPEQLAPEEQPLYAPRKRVYPQAVRGPVRRVKWAVLILCLGLYYLLPWLRWDRGPGMPDQAVLVDMAQGRLFFFWLEIWPQEVYYLTGLLVLGAIAIFAATSVAGRVWCGFACPQTVWTDLFMLVERWIEGDRNARMRRDRKKVWSWEDRGRKAAKHAAWLFIAQATGGAWVNYFNDAPTLFLQFLHVEVPLGVLGCMALFTFTTYLLAGWAREQVCTYMCPWPRFQSAMLDADSFVVAYRAWRGETRGKAKDPKAGDCVDCGACVHACPTGVDIRDGYQMGCIGCGLCIDACDDIMRKLGRAPGLIAFETDVNLAASAAATSALPPGEARLAPGMAARRIPRLIRPRSLMYAGVACVVAALMVFGLATRQEVALDVLRDRQPVYVRLSDGGIRNGYALKLSDRRHASAQLAVQVEGLPRGASWQVLDGPGLDAAGRPLVATQADGVAEWRLLVTLPAAALPPAESTPVTIRLLPPGGGHALASSATVFLRPKP</sequence>
<gene>
    <name evidence="9" type="primary">ccoG</name>
    <name evidence="9" type="ORF">JYK14_17270</name>
</gene>
<keyword evidence="6" id="KW-0411">Iron-sulfur</keyword>
<organism evidence="9 10">
    <name type="scientific">Siccirubricoccus soli</name>
    <dbReference type="NCBI Taxonomy" id="2899147"/>
    <lineage>
        <taxon>Bacteria</taxon>
        <taxon>Pseudomonadati</taxon>
        <taxon>Pseudomonadota</taxon>
        <taxon>Alphaproteobacteria</taxon>
        <taxon>Acetobacterales</taxon>
        <taxon>Roseomonadaceae</taxon>
        <taxon>Siccirubricoccus</taxon>
    </lineage>
</organism>
<dbReference type="SUPFAM" id="SSF54862">
    <property type="entry name" value="4Fe-4S ferredoxins"/>
    <property type="match status" value="1"/>
</dbReference>
<dbReference type="InterPro" id="IPR051684">
    <property type="entry name" value="Electron_Trans/Redox"/>
</dbReference>
<feature type="transmembrane region" description="Helical" evidence="7">
    <location>
        <begin position="163"/>
        <end position="180"/>
    </location>
</feature>
<feature type="transmembrane region" description="Helical" evidence="7">
    <location>
        <begin position="88"/>
        <end position="109"/>
    </location>
</feature>
<dbReference type="InterPro" id="IPR017896">
    <property type="entry name" value="4Fe4S_Fe-S-bd"/>
</dbReference>
<dbReference type="InterPro" id="IPR017900">
    <property type="entry name" value="4Fe4S_Fe_S_CS"/>
</dbReference>
<dbReference type="InterPro" id="IPR013783">
    <property type="entry name" value="Ig-like_fold"/>
</dbReference>
<dbReference type="PROSITE" id="PS51379">
    <property type="entry name" value="4FE4S_FER_2"/>
    <property type="match status" value="1"/>
</dbReference>
<feature type="transmembrane region" description="Helical" evidence="7">
    <location>
        <begin position="36"/>
        <end position="54"/>
    </location>
</feature>
<evidence type="ECO:0000313" key="9">
    <source>
        <dbReference type="EMBL" id="MCO6417899.1"/>
    </source>
</evidence>
<keyword evidence="7" id="KW-1133">Transmembrane helix</keyword>
<evidence type="ECO:0000256" key="5">
    <source>
        <dbReference type="ARBA" id="ARBA00023004"/>
    </source>
</evidence>
<keyword evidence="1" id="KW-0813">Transport</keyword>
<keyword evidence="3" id="KW-0479">Metal-binding</keyword>